<dbReference type="EMBL" id="KV429149">
    <property type="protein sequence ID" value="KZT63951.1"/>
    <property type="molecule type" value="Genomic_DNA"/>
</dbReference>
<dbReference type="Proteomes" id="UP000076727">
    <property type="component" value="Unassembled WGS sequence"/>
</dbReference>
<reference evidence="18 19" key="1">
    <citation type="journal article" date="2016" name="Mol. Biol. Evol.">
        <title>Comparative Genomics of Early-Diverging Mushroom-Forming Fungi Provides Insights into the Origins of Lignocellulose Decay Capabilities.</title>
        <authorList>
            <person name="Nagy L.G."/>
            <person name="Riley R."/>
            <person name="Tritt A."/>
            <person name="Adam C."/>
            <person name="Daum C."/>
            <person name="Floudas D."/>
            <person name="Sun H."/>
            <person name="Yadav J.S."/>
            <person name="Pangilinan J."/>
            <person name="Larsson K.H."/>
            <person name="Matsuura K."/>
            <person name="Barry K."/>
            <person name="Labutti K."/>
            <person name="Kuo R."/>
            <person name="Ohm R.A."/>
            <person name="Bhattacharya S.S."/>
            <person name="Shirouzu T."/>
            <person name="Yoshinaga Y."/>
            <person name="Martin F.M."/>
            <person name="Grigoriev I.V."/>
            <person name="Hibbett D.S."/>
        </authorList>
    </citation>
    <scope>NUCLEOTIDE SEQUENCE [LARGE SCALE GENOMIC DNA]</scope>
    <source>
        <strain evidence="18 19">L-15889</strain>
    </source>
</reference>
<comment type="catalytic activity">
    <reaction evidence="12">
        <text>5,6-dihydrouridine(16) in tRNA + NADP(+) = uridine(16) in tRNA + NADPH + H(+)</text>
        <dbReference type="Rhea" id="RHEA:53376"/>
        <dbReference type="Rhea" id="RHEA-COMP:13543"/>
        <dbReference type="Rhea" id="RHEA-COMP:13544"/>
        <dbReference type="ChEBI" id="CHEBI:15378"/>
        <dbReference type="ChEBI" id="CHEBI:57783"/>
        <dbReference type="ChEBI" id="CHEBI:58349"/>
        <dbReference type="ChEBI" id="CHEBI:65315"/>
        <dbReference type="ChEBI" id="CHEBI:74443"/>
        <dbReference type="EC" id="1.3.1.88"/>
    </reaction>
    <physiologicalReaction direction="right-to-left" evidence="12">
        <dbReference type="Rhea" id="RHEA:53378"/>
    </physiologicalReaction>
</comment>
<evidence type="ECO:0000256" key="1">
    <source>
        <dbReference type="ARBA" id="ARBA00001917"/>
    </source>
</evidence>
<evidence type="ECO:0000256" key="10">
    <source>
        <dbReference type="ARBA" id="ARBA00038890"/>
    </source>
</evidence>
<evidence type="ECO:0000256" key="8">
    <source>
        <dbReference type="ARBA" id="ARBA00023027"/>
    </source>
</evidence>
<proteinExistence type="inferred from homology"/>
<dbReference type="InterPro" id="IPR018517">
    <property type="entry name" value="tRNA_hU_synthase_CS"/>
</dbReference>
<comment type="cofactor">
    <cofactor evidence="1">
        <name>FMN</name>
        <dbReference type="ChEBI" id="CHEBI:58210"/>
    </cofactor>
</comment>
<comment type="catalytic activity">
    <reaction evidence="13">
        <text>a 5,6-dihydrouridine in mRNA + NAD(+) = a uridine in mRNA + NADH + H(+)</text>
        <dbReference type="Rhea" id="RHEA:69851"/>
        <dbReference type="Rhea" id="RHEA-COMP:14658"/>
        <dbReference type="Rhea" id="RHEA-COMP:17789"/>
        <dbReference type="ChEBI" id="CHEBI:15378"/>
        <dbReference type="ChEBI" id="CHEBI:57540"/>
        <dbReference type="ChEBI" id="CHEBI:57945"/>
        <dbReference type="ChEBI" id="CHEBI:65315"/>
        <dbReference type="ChEBI" id="CHEBI:74443"/>
    </reaction>
    <physiologicalReaction direction="right-to-left" evidence="13">
        <dbReference type="Rhea" id="RHEA:69853"/>
    </physiologicalReaction>
</comment>
<keyword evidence="7" id="KW-0560">Oxidoreductase</keyword>
<evidence type="ECO:0000256" key="13">
    <source>
        <dbReference type="ARBA" id="ARBA00048342"/>
    </source>
</evidence>
<evidence type="ECO:0000256" key="16">
    <source>
        <dbReference type="ARBA" id="ARBA00049467"/>
    </source>
</evidence>
<dbReference type="PANTHER" id="PTHR11082">
    <property type="entry name" value="TRNA-DIHYDROURIDINE SYNTHASE"/>
    <property type="match status" value="1"/>
</dbReference>
<evidence type="ECO:0000256" key="11">
    <source>
        <dbReference type="ARBA" id="ARBA00047287"/>
    </source>
</evidence>
<keyword evidence="2" id="KW-0285">Flavoprotein</keyword>
<comment type="similarity">
    <text evidence="9">Belongs to the Dus family. Dus1 subfamily.</text>
</comment>
<evidence type="ECO:0000256" key="12">
    <source>
        <dbReference type="ARBA" id="ARBA00047652"/>
    </source>
</evidence>
<dbReference type="GO" id="GO:0050660">
    <property type="term" value="F:flavin adenine dinucleotide binding"/>
    <property type="evidence" value="ECO:0007669"/>
    <property type="project" value="InterPro"/>
</dbReference>
<keyword evidence="5" id="KW-0819">tRNA processing</keyword>
<comment type="catalytic activity">
    <reaction evidence="14">
        <text>5,6-dihydrouridine(16) in tRNA + NAD(+) = uridine(16) in tRNA + NADH + H(+)</text>
        <dbReference type="Rhea" id="RHEA:53380"/>
        <dbReference type="Rhea" id="RHEA-COMP:13543"/>
        <dbReference type="Rhea" id="RHEA-COMP:13544"/>
        <dbReference type="ChEBI" id="CHEBI:15378"/>
        <dbReference type="ChEBI" id="CHEBI:57540"/>
        <dbReference type="ChEBI" id="CHEBI:57945"/>
        <dbReference type="ChEBI" id="CHEBI:65315"/>
        <dbReference type="ChEBI" id="CHEBI:74443"/>
        <dbReference type="EC" id="1.3.1.88"/>
    </reaction>
    <physiologicalReaction direction="right-to-left" evidence="14">
        <dbReference type="Rhea" id="RHEA:53382"/>
    </physiologicalReaction>
</comment>
<dbReference type="GO" id="GO:0006397">
    <property type="term" value="P:mRNA processing"/>
    <property type="evidence" value="ECO:0007669"/>
    <property type="project" value="UniProtKB-KW"/>
</dbReference>
<evidence type="ECO:0000259" key="17">
    <source>
        <dbReference type="Pfam" id="PF01207"/>
    </source>
</evidence>
<evidence type="ECO:0000256" key="7">
    <source>
        <dbReference type="ARBA" id="ARBA00023002"/>
    </source>
</evidence>
<sequence>MRIRANFATNLSSWWRALRPRIDTGRPRSLTTAAGKKLGGFDFYHEVLGSPKYVVAPMIEQSELAWRKLSRRYGAHLVYTPMINSKGFSDSKHYKFREQSFNTTAGEEGGPEDRPLIVQFGANDPEKLLACAKIVEPYCDAVDVNLGCPQDFARRNHIGSWLQDERGLIYDLINILHRELSIPVTAKFRVLPSIEKTVEYARMLENAGAQILTCHGRTREQRGHGSGLADWDKIRAVKEAVSVPVFANGNVLFHGDVERVLIATGADAVMCAESNLHNPALFLPATHHTSREASPTASAFPSPPASLSPSSVLPVSSYLTGAHPRHTTLALEYLDIVKAQQTPTQLTDVKAHIFRLLRPALSRETDLREQLGRIKLARTNAATWEMVELIVKEMDERMERDARETEGQPLESLVTVDALTGLPILPHWLAQPYVRGPLNEPIAP</sequence>
<keyword evidence="8" id="KW-0520">NAD</keyword>
<dbReference type="InterPro" id="IPR013785">
    <property type="entry name" value="Aldolase_TIM"/>
</dbReference>
<keyword evidence="3" id="KW-0288">FMN</keyword>
<dbReference type="STRING" id="1314783.A0A165L510"/>
<evidence type="ECO:0000256" key="5">
    <source>
        <dbReference type="ARBA" id="ARBA00022694"/>
    </source>
</evidence>
<accession>A0A165L510</accession>
<evidence type="ECO:0000256" key="15">
    <source>
        <dbReference type="ARBA" id="ARBA00049447"/>
    </source>
</evidence>
<dbReference type="CDD" id="cd02801">
    <property type="entry name" value="DUS_like_FMN"/>
    <property type="match status" value="1"/>
</dbReference>
<dbReference type="AlphaFoldDB" id="A0A165L510"/>
<organism evidence="18 19">
    <name type="scientific">Daedalea quercina L-15889</name>
    <dbReference type="NCBI Taxonomy" id="1314783"/>
    <lineage>
        <taxon>Eukaryota</taxon>
        <taxon>Fungi</taxon>
        <taxon>Dikarya</taxon>
        <taxon>Basidiomycota</taxon>
        <taxon>Agaricomycotina</taxon>
        <taxon>Agaricomycetes</taxon>
        <taxon>Polyporales</taxon>
        <taxon>Fomitopsis</taxon>
    </lineage>
</organism>
<dbReference type="EC" id="1.3.1.88" evidence="10"/>
<dbReference type="GO" id="GO:0017150">
    <property type="term" value="F:tRNA dihydrouridine synthase activity"/>
    <property type="evidence" value="ECO:0007669"/>
    <property type="project" value="InterPro"/>
</dbReference>
<dbReference type="SUPFAM" id="SSF51395">
    <property type="entry name" value="FMN-linked oxidoreductases"/>
    <property type="match status" value="1"/>
</dbReference>
<evidence type="ECO:0000256" key="9">
    <source>
        <dbReference type="ARBA" id="ARBA00038313"/>
    </source>
</evidence>
<gene>
    <name evidence="18" type="ORF">DAEQUDRAFT_679515</name>
</gene>
<keyword evidence="4" id="KW-0507">mRNA processing</keyword>
<evidence type="ECO:0000256" key="14">
    <source>
        <dbReference type="ARBA" id="ARBA00048934"/>
    </source>
</evidence>
<evidence type="ECO:0000313" key="18">
    <source>
        <dbReference type="EMBL" id="KZT63951.1"/>
    </source>
</evidence>
<keyword evidence="19" id="KW-1185">Reference proteome</keyword>
<evidence type="ECO:0000256" key="3">
    <source>
        <dbReference type="ARBA" id="ARBA00022643"/>
    </source>
</evidence>
<evidence type="ECO:0000256" key="4">
    <source>
        <dbReference type="ARBA" id="ARBA00022664"/>
    </source>
</evidence>
<evidence type="ECO:0000313" key="19">
    <source>
        <dbReference type="Proteomes" id="UP000076727"/>
    </source>
</evidence>
<dbReference type="PANTHER" id="PTHR11082:SF5">
    <property type="entry name" value="TRNA-DIHYDROURIDINE(16_17) SYNTHASE [NAD(P)(+)]-LIKE"/>
    <property type="match status" value="1"/>
</dbReference>
<comment type="catalytic activity">
    <reaction evidence="15">
        <text>a 5,6-dihydrouridine in mRNA + NADP(+) = a uridine in mRNA + NADPH + H(+)</text>
        <dbReference type="Rhea" id="RHEA:69855"/>
        <dbReference type="Rhea" id="RHEA-COMP:14658"/>
        <dbReference type="Rhea" id="RHEA-COMP:17789"/>
        <dbReference type="ChEBI" id="CHEBI:15378"/>
        <dbReference type="ChEBI" id="CHEBI:57783"/>
        <dbReference type="ChEBI" id="CHEBI:58349"/>
        <dbReference type="ChEBI" id="CHEBI:65315"/>
        <dbReference type="ChEBI" id="CHEBI:74443"/>
    </reaction>
    <physiologicalReaction direction="right-to-left" evidence="15">
        <dbReference type="Rhea" id="RHEA:69857"/>
    </physiologicalReaction>
</comment>
<dbReference type="Pfam" id="PF01207">
    <property type="entry name" value="Dus"/>
    <property type="match status" value="1"/>
</dbReference>
<comment type="catalytic activity">
    <reaction evidence="11">
        <text>5,6-dihydrouridine(17) in tRNA + NAD(+) = uridine(17) in tRNA + NADH + H(+)</text>
        <dbReference type="Rhea" id="RHEA:53372"/>
        <dbReference type="Rhea" id="RHEA-COMP:13541"/>
        <dbReference type="Rhea" id="RHEA-COMP:13542"/>
        <dbReference type="ChEBI" id="CHEBI:15378"/>
        <dbReference type="ChEBI" id="CHEBI:57540"/>
        <dbReference type="ChEBI" id="CHEBI:57945"/>
        <dbReference type="ChEBI" id="CHEBI:65315"/>
        <dbReference type="ChEBI" id="CHEBI:74443"/>
        <dbReference type="EC" id="1.3.1.88"/>
    </reaction>
    <physiologicalReaction direction="right-to-left" evidence="11">
        <dbReference type="Rhea" id="RHEA:53374"/>
    </physiologicalReaction>
</comment>
<name>A0A165L510_9APHY</name>
<dbReference type="Gene3D" id="3.20.20.70">
    <property type="entry name" value="Aldolase class I"/>
    <property type="match status" value="1"/>
</dbReference>
<dbReference type="PROSITE" id="PS01136">
    <property type="entry name" value="UPF0034"/>
    <property type="match status" value="1"/>
</dbReference>
<protein>
    <recommendedName>
        <fullName evidence="10">tRNA-dihydrouridine(16/17) synthase [NAD(P)(+)]</fullName>
        <ecNumber evidence="10">1.3.1.88</ecNumber>
    </recommendedName>
</protein>
<dbReference type="InterPro" id="IPR035587">
    <property type="entry name" value="DUS-like_FMN-bd"/>
</dbReference>
<evidence type="ECO:0000256" key="2">
    <source>
        <dbReference type="ARBA" id="ARBA00022630"/>
    </source>
</evidence>
<comment type="catalytic activity">
    <reaction evidence="16">
        <text>5,6-dihydrouridine(17) in tRNA + NADP(+) = uridine(17) in tRNA + NADPH + H(+)</text>
        <dbReference type="Rhea" id="RHEA:53368"/>
        <dbReference type="Rhea" id="RHEA-COMP:13541"/>
        <dbReference type="Rhea" id="RHEA-COMP:13542"/>
        <dbReference type="ChEBI" id="CHEBI:15378"/>
        <dbReference type="ChEBI" id="CHEBI:57783"/>
        <dbReference type="ChEBI" id="CHEBI:58349"/>
        <dbReference type="ChEBI" id="CHEBI:65315"/>
        <dbReference type="ChEBI" id="CHEBI:74443"/>
        <dbReference type="EC" id="1.3.1.88"/>
    </reaction>
    <physiologicalReaction direction="right-to-left" evidence="16">
        <dbReference type="Rhea" id="RHEA:53370"/>
    </physiologicalReaction>
</comment>
<keyword evidence="6" id="KW-0521">NADP</keyword>
<evidence type="ECO:0000256" key="6">
    <source>
        <dbReference type="ARBA" id="ARBA00022857"/>
    </source>
</evidence>
<dbReference type="OrthoDB" id="272303at2759"/>
<feature type="domain" description="DUS-like FMN-binding" evidence="17">
    <location>
        <begin position="55"/>
        <end position="295"/>
    </location>
</feature>